<dbReference type="EMBL" id="BARS01056205">
    <property type="protein sequence ID" value="GAG52254.1"/>
    <property type="molecule type" value="Genomic_DNA"/>
</dbReference>
<protein>
    <submittedName>
        <fullName evidence="2">Uncharacterized protein</fullName>
    </submittedName>
</protein>
<evidence type="ECO:0000256" key="1">
    <source>
        <dbReference type="SAM" id="MobiDB-lite"/>
    </source>
</evidence>
<proteinExistence type="predicted"/>
<dbReference type="AlphaFoldDB" id="X0Y8T5"/>
<accession>X0Y8T5</accession>
<sequence>MILIGIWEQTMRNVLDKAEPEKKQIAEVHCGHYWIIETPDGPISRGVCKYCGTVKEFRNYLPHSSWEEDRSMVGELSSSTRHKSGNKSDA</sequence>
<gene>
    <name evidence="2" type="ORF">S01H1_82842</name>
</gene>
<reference evidence="2" key="1">
    <citation type="journal article" date="2014" name="Front. Microbiol.">
        <title>High frequency of phylogenetically diverse reductive dehalogenase-homologous genes in deep subseafloor sedimentary metagenomes.</title>
        <authorList>
            <person name="Kawai M."/>
            <person name="Futagami T."/>
            <person name="Toyoda A."/>
            <person name="Takaki Y."/>
            <person name="Nishi S."/>
            <person name="Hori S."/>
            <person name="Arai W."/>
            <person name="Tsubouchi T."/>
            <person name="Morono Y."/>
            <person name="Uchiyama I."/>
            <person name="Ito T."/>
            <person name="Fujiyama A."/>
            <person name="Inagaki F."/>
            <person name="Takami H."/>
        </authorList>
    </citation>
    <scope>NUCLEOTIDE SEQUENCE</scope>
    <source>
        <strain evidence="2">Expedition CK06-06</strain>
    </source>
</reference>
<name>X0Y8T5_9ZZZZ</name>
<evidence type="ECO:0000313" key="2">
    <source>
        <dbReference type="EMBL" id="GAG52254.1"/>
    </source>
</evidence>
<feature type="region of interest" description="Disordered" evidence="1">
    <location>
        <begin position="69"/>
        <end position="90"/>
    </location>
</feature>
<organism evidence="2">
    <name type="scientific">marine sediment metagenome</name>
    <dbReference type="NCBI Taxonomy" id="412755"/>
    <lineage>
        <taxon>unclassified sequences</taxon>
        <taxon>metagenomes</taxon>
        <taxon>ecological metagenomes</taxon>
    </lineage>
</organism>
<comment type="caution">
    <text evidence="2">The sequence shown here is derived from an EMBL/GenBank/DDBJ whole genome shotgun (WGS) entry which is preliminary data.</text>
</comment>
<feature type="compositionally biased region" description="Basic residues" evidence="1">
    <location>
        <begin position="80"/>
        <end position="90"/>
    </location>
</feature>